<dbReference type="Proteomes" id="UP000006591">
    <property type="component" value="Chromosome 2"/>
</dbReference>
<reference evidence="2" key="2">
    <citation type="submission" date="2018-04" db="EMBL/GenBank/DDBJ databases">
        <title>OnivRS2 (Oryza nivara Reference Sequence Version 2).</title>
        <authorList>
            <person name="Zhang J."/>
            <person name="Kudrna D."/>
            <person name="Lee S."/>
            <person name="Talag J."/>
            <person name="Rajasekar S."/>
            <person name="Welchert J."/>
            <person name="Hsing Y.-I."/>
            <person name="Wing R.A."/>
        </authorList>
    </citation>
    <scope>NUCLEOTIDE SEQUENCE [LARGE SCALE GENOMIC DNA]</scope>
    <source>
        <strain evidence="2">SL10</strain>
    </source>
</reference>
<reference evidence="2" key="1">
    <citation type="submission" date="2015-04" db="UniProtKB">
        <authorList>
            <consortium name="EnsemblPlants"/>
        </authorList>
    </citation>
    <scope>IDENTIFICATION</scope>
    <source>
        <strain evidence="2">SL10</strain>
    </source>
</reference>
<keyword evidence="3" id="KW-1185">Reference proteome</keyword>
<dbReference type="Gramene" id="ONIVA02G02490.1">
    <property type="protein sequence ID" value="ONIVA02G02490.1"/>
    <property type="gene ID" value="ONIVA02G02490"/>
</dbReference>
<evidence type="ECO:0000313" key="2">
    <source>
        <dbReference type="EnsemblPlants" id="ONIVA02G02490.1"/>
    </source>
</evidence>
<protein>
    <submittedName>
        <fullName evidence="2">Uncharacterized protein</fullName>
    </submittedName>
</protein>
<evidence type="ECO:0000313" key="3">
    <source>
        <dbReference type="Proteomes" id="UP000006591"/>
    </source>
</evidence>
<sequence length="181" mass="20038">MAETKKKMKKITLLATGGVQSYCHPVEAQRDIKRICWASPTRQANYQVLLGQVGCPHVTGTVTRQLLLTHALERISLQWGERGCEIRRRCRWAGGGRGRRAAAAAAVAVAMFWKSGEAGRRDEEETGTGARPSSVSSSAESRENRGGVDRMVEWNGNRKLTRQSSNAIKQPIAWLVFLLSF</sequence>
<dbReference type="AlphaFoldDB" id="A0A0E0G0N6"/>
<feature type="compositionally biased region" description="Basic and acidic residues" evidence="1">
    <location>
        <begin position="140"/>
        <end position="150"/>
    </location>
</feature>
<organism evidence="2">
    <name type="scientific">Oryza nivara</name>
    <name type="common">Indian wild rice</name>
    <name type="synonym">Oryza sativa f. spontanea</name>
    <dbReference type="NCBI Taxonomy" id="4536"/>
    <lineage>
        <taxon>Eukaryota</taxon>
        <taxon>Viridiplantae</taxon>
        <taxon>Streptophyta</taxon>
        <taxon>Embryophyta</taxon>
        <taxon>Tracheophyta</taxon>
        <taxon>Spermatophyta</taxon>
        <taxon>Magnoliopsida</taxon>
        <taxon>Liliopsida</taxon>
        <taxon>Poales</taxon>
        <taxon>Poaceae</taxon>
        <taxon>BOP clade</taxon>
        <taxon>Oryzoideae</taxon>
        <taxon>Oryzeae</taxon>
        <taxon>Oryzinae</taxon>
        <taxon>Oryza</taxon>
    </lineage>
</organism>
<dbReference type="EnsemblPlants" id="ONIVA02G02490.1">
    <property type="protein sequence ID" value="ONIVA02G02490.1"/>
    <property type="gene ID" value="ONIVA02G02490"/>
</dbReference>
<accession>A0A0E0G0N6</accession>
<feature type="region of interest" description="Disordered" evidence="1">
    <location>
        <begin position="118"/>
        <end position="150"/>
    </location>
</feature>
<proteinExistence type="predicted"/>
<name>A0A0E0G0N6_ORYNI</name>
<evidence type="ECO:0000256" key="1">
    <source>
        <dbReference type="SAM" id="MobiDB-lite"/>
    </source>
</evidence>
<dbReference type="HOGENOM" id="CLU_1285036_0_0_1"/>